<dbReference type="EMBL" id="BMEQ01000014">
    <property type="protein sequence ID" value="GGG61719.1"/>
    <property type="molecule type" value="Genomic_DNA"/>
</dbReference>
<organism evidence="1 2">
    <name type="scientific">Kocuria dechangensis</name>
    <dbReference type="NCBI Taxonomy" id="1176249"/>
    <lineage>
        <taxon>Bacteria</taxon>
        <taxon>Bacillati</taxon>
        <taxon>Actinomycetota</taxon>
        <taxon>Actinomycetes</taxon>
        <taxon>Micrococcales</taxon>
        <taxon>Micrococcaceae</taxon>
        <taxon>Kocuria</taxon>
    </lineage>
</organism>
<dbReference type="Proteomes" id="UP000638848">
    <property type="component" value="Unassembled WGS sequence"/>
</dbReference>
<evidence type="ECO:0000313" key="2">
    <source>
        <dbReference type="Proteomes" id="UP000638848"/>
    </source>
</evidence>
<dbReference type="AlphaFoldDB" id="A0A917LWK5"/>
<reference evidence="1" key="1">
    <citation type="journal article" date="2014" name="Int. J. Syst. Evol. Microbiol.">
        <title>Complete genome sequence of Corynebacterium casei LMG S-19264T (=DSM 44701T), isolated from a smear-ripened cheese.</title>
        <authorList>
            <consortium name="US DOE Joint Genome Institute (JGI-PGF)"/>
            <person name="Walter F."/>
            <person name="Albersmeier A."/>
            <person name="Kalinowski J."/>
            <person name="Ruckert C."/>
        </authorList>
    </citation>
    <scope>NUCLEOTIDE SEQUENCE</scope>
    <source>
        <strain evidence="1">CGMCC 1.12187</strain>
    </source>
</reference>
<reference evidence="1" key="2">
    <citation type="submission" date="2020-09" db="EMBL/GenBank/DDBJ databases">
        <authorList>
            <person name="Sun Q."/>
            <person name="Zhou Y."/>
        </authorList>
    </citation>
    <scope>NUCLEOTIDE SEQUENCE</scope>
    <source>
        <strain evidence="1">CGMCC 1.12187</strain>
    </source>
</reference>
<protein>
    <submittedName>
        <fullName evidence="1">Uncharacterized protein</fullName>
    </submittedName>
</protein>
<keyword evidence="2" id="KW-1185">Reference proteome</keyword>
<evidence type="ECO:0000313" key="1">
    <source>
        <dbReference type="EMBL" id="GGG61719.1"/>
    </source>
</evidence>
<sequence length="67" mass="7848">MPTDLRPIRDVSDLRRGDHLDIHQFGFPTYSAVVVATMPKFQVVWIRNSRTGERKMLSVHDCQLRRP</sequence>
<name>A0A917LWK5_9MICC</name>
<proteinExistence type="predicted"/>
<accession>A0A917LWK5</accession>
<gene>
    <name evidence="1" type="ORF">GCM10011374_26020</name>
</gene>
<comment type="caution">
    <text evidence="1">The sequence shown here is derived from an EMBL/GenBank/DDBJ whole genome shotgun (WGS) entry which is preliminary data.</text>
</comment>